<comment type="caution">
    <text evidence="1">The sequence shown here is derived from an EMBL/GenBank/DDBJ whole genome shotgun (WGS) entry which is preliminary data.</text>
</comment>
<dbReference type="EMBL" id="VUJU01014044">
    <property type="protein sequence ID" value="KAF0703072.1"/>
    <property type="molecule type" value="Genomic_DNA"/>
</dbReference>
<dbReference type="GO" id="GO:0003964">
    <property type="term" value="F:RNA-directed DNA polymerase activity"/>
    <property type="evidence" value="ECO:0007669"/>
    <property type="project" value="UniProtKB-KW"/>
</dbReference>
<feature type="non-terminal residue" evidence="1">
    <location>
        <position position="158"/>
    </location>
</feature>
<keyword evidence="1" id="KW-0695">RNA-directed DNA polymerase</keyword>
<dbReference type="InterPro" id="IPR036691">
    <property type="entry name" value="Endo/exonu/phosph_ase_sf"/>
</dbReference>
<evidence type="ECO:0000313" key="2">
    <source>
        <dbReference type="Proteomes" id="UP000478052"/>
    </source>
</evidence>
<gene>
    <name evidence="1" type="ORF">FWK35_00030672</name>
</gene>
<dbReference type="SUPFAM" id="SSF56219">
    <property type="entry name" value="DNase I-like"/>
    <property type="match status" value="1"/>
</dbReference>
<proteinExistence type="predicted"/>
<accession>A0A6G0VNE0</accession>
<dbReference type="Proteomes" id="UP000478052">
    <property type="component" value="Unassembled WGS sequence"/>
</dbReference>
<dbReference type="AlphaFoldDB" id="A0A6G0VNE0"/>
<reference evidence="1 2" key="1">
    <citation type="submission" date="2019-08" db="EMBL/GenBank/DDBJ databases">
        <title>Whole genome of Aphis craccivora.</title>
        <authorList>
            <person name="Voronova N.V."/>
            <person name="Shulinski R.S."/>
            <person name="Bandarenka Y.V."/>
            <person name="Zhorov D.G."/>
            <person name="Warner D."/>
        </authorList>
    </citation>
    <scope>NUCLEOTIDE SEQUENCE [LARGE SCALE GENOMIC DNA]</scope>
    <source>
        <strain evidence="1">180601</strain>
        <tissue evidence="1">Whole Body</tissue>
    </source>
</reference>
<name>A0A6G0VNE0_APHCR</name>
<protein>
    <submittedName>
        <fullName evidence="1">RNA-directed DNA polymerase from mobile element jockey</fullName>
    </submittedName>
</protein>
<keyword evidence="2" id="KW-1185">Reference proteome</keyword>
<organism evidence="1 2">
    <name type="scientific">Aphis craccivora</name>
    <name type="common">Cowpea aphid</name>
    <dbReference type="NCBI Taxonomy" id="307492"/>
    <lineage>
        <taxon>Eukaryota</taxon>
        <taxon>Metazoa</taxon>
        <taxon>Ecdysozoa</taxon>
        <taxon>Arthropoda</taxon>
        <taxon>Hexapoda</taxon>
        <taxon>Insecta</taxon>
        <taxon>Pterygota</taxon>
        <taxon>Neoptera</taxon>
        <taxon>Paraneoptera</taxon>
        <taxon>Hemiptera</taxon>
        <taxon>Sternorrhyncha</taxon>
        <taxon>Aphidomorpha</taxon>
        <taxon>Aphidoidea</taxon>
        <taxon>Aphididae</taxon>
        <taxon>Aphidini</taxon>
        <taxon>Aphis</taxon>
        <taxon>Aphis</taxon>
    </lineage>
</organism>
<evidence type="ECO:0000313" key="1">
    <source>
        <dbReference type="EMBL" id="KAF0703072.1"/>
    </source>
</evidence>
<keyword evidence="1" id="KW-0548">Nucleotidyltransferase</keyword>
<dbReference type="OrthoDB" id="6781220at2759"/>
<sequence length="158" mass="18150">MPGVEPRTHQSLPCRMYQLRRGHPFPPFWIFVFCHHQCDRNALSSSFSRGGGVLIAVRAEFDSNIIPITNRNVKHIFVKFTYNDSIQLVINDNPNSLFLFCGDFNQPDIAWSNDNLGLTYSSTSDIRINCLPETFAFLNYYQLNKVLNTNGKLLDLVF</sequence>
<keyword evidence="1" id="KW-0808">Transferase</keyword>